<gene>
    <name evidence="2" type="ORF">MUN80_20260</name>
</gene>
<reference evidence="2 3" key="1">
    <citation type="submission" date="2022-04" db="EMBL/GenBank/DDBJ databases">
        <title>Hymenobacter sp. isolated from the air.</title>
        <authorList>
            <person name="Won M."/>
            <person name="Lee C.-M."/>
            <person name="Woen H.-Y."/>
            <person name="Kwon S.-W."/>
        </authorList>
    </citation>
    <scope>NUCLEOTIDE SEQUENCE [LARGE SCALE GENOMIC DNA]</scope>
    <source>
        <strain evidence="3">5116 S-27</strain>
    </source>
</reference>
<name>A0ABY4F7T2_9BACT</name>
<dbReference type="Proteomes" id="UP000831785">
    <property type="component" value="Chromosome"/>
</dbReference>
<proteinExistence type="predicted"/>
<dbReference type="RefSeq" id="WP_244715736.1">
    <property type="nucleotide sequence ID" value="NZ_CP095049.1"/>
</dbReference>
<evidence type="ECO:0000256" key="1">
    <source>
        <dbReference type="SAM" id="MobiDB-lite"/>
    </source>
</evidence>
<keyword evidence="3" id="KW-1185">Reference proteome</keyword>
<dbReference type="EMBL" id="CP095049">
    <property type="protein sequence ID" value="UOQ52083.1"/>
    <property type="molecule type" value="Genomic_DNA"/>
</dbReference>
<organism evidence="2 3">
    <name type="scientific">Hymenobacter cellulosivorans</name>
    <dbReference type="NCBI Taxonomy" id="2932249"/>
    <lineage>
        <taxon>Bacteria</taxon>
        <taxon>Pseudomonadati</taxon>
        <taxon>Bacteroidota</taxon>
        <taxon>Cytophagia</taxon>
        <taxon>Cytophagales</taxon>
        <taxon>Hymenobacteraceae</taxon>
        <taxon>Hymenobacter</taxon>
    </lineage>
</organism>
<accession>A0ABY4F7T2</accession>
<evidence type="ECO:0008006" key="4">
    <source>
        <dbReference type="Google" id="ProtNLM"/>
    </source>
</evidence>
<sequence>MRNTDGLKNRQELKDYFKQGAMPTEKSFANLIESVVNRRDDGFEKSPEAGMMLAASEDYRRLLSLYKNMRQLQEDAPAWLLELLQSDSQAPSAGLSFSELQTDPDPDSTGNPVGYDCGCDDEDASVGPARPKTVSRVLLQPGGNVGIGTTHPTERLDVNGFVGSKGRIGTYIGSRPNNKAVPADREWHPIIEGLDGLHVFEIVAAAYGPTGKGRYALTHATALSAFGKSRSRIYRKNAWFRGWFQKIQFRWTGELHNYSLEMRSASHYGPGGYITYSITHLFDDRRPLVP</sequence>
<evidence type="ECO:0000313" key="2">
    <source>
        <dbReference type="EMBL" id="UOQ52083.1"/>
    </source>
</evidence>
<evidence type="ECO:0000313" key="3">
    <source>
        <dbReference type="Proteomes" id="UP000831785"/>
    </source>
</evidence>
<protein>
    <recommendedName>
        <fullName evidence="4">Adhesin</fullName>
    </recommendedName>
</protein>
<feature type="region of interest" description="Disordered" evidence="1">
    <location>
        <begin position="92"/>
        <end position="112"/>
    </location>
</feature>